<comment type="similarity">
    <text evidence="2">Belongs to the ElaB/YgaM/YqjD family.</text>
</comment>
<feature type="domain" description="DUF883" evidence="10">
    <location>
        <begin position="74"/>
        <end position="103"/>
    </location>
</feature>
<evidence type="ECO:0000256" key="1">
    <source>
        <dbReference type="ARBA" id="ARBA00004377"/>
    </source>
</evidence>
<proteinExistence type="inferred from homology"/>
<keyword evidence="3" id="KW-1003">Cell membrane</keyword>
<dbReference type="Pfam" id="PF19029">
    <property type="entry name" value="DUF883_C"/>
    <property type="match status" value="1"/>
</dbReference>
<evidence type="ECO:0000256" key="6">
    <source>
        <dbReference type="ARBA" id="ARBA00022989"/>
    </source>
</evidence>
<protein>
    <submittedName>
        <fullName evidence="11">Probable transmembrane protein</fullName>
    </submittedName>
</protein>
<dbReference type="GO" id="GO:0043022">
    <property type="term" value="F:ribosome binding"/>
    <property type="evidence" value="ECO:0007669"/>
    <property type="project" value="InterPro"/>
</dbReference>
<evidence type="ECO:0000259" key="9">
    <source>
        <dbReference type="Pfam" id="PF05957"/>
    </source>
</evidence>
<dbReference type="InterPro" id="IPR010279">
    <property type="entry name" value="YqjD/ElaB"/>
</dbReference>
<sequence>MTIHSQDAKDKLIDSVKHSLTDAEDLLREAAASTGDRAAELRERALHSLKRTREALYDAQDALVERGRKAARVTDDYVHDKPWQAIAAVGLTGLLLGLLLGRR</sequence>
<evidence type="ECO:0000256" key="4">
    <source>
        <dbReference type="ARBA" id="ARBA00022519"/>
    </source>
</evidence>
<feature type="transmembrane region" description="Helical" evidence="8">
    <location>
        <begin position="83"/>
        <end position="101"/>
    </location>
</feature>
<dbReference type="OrthoDB" id="9181874at2"/>
<dbReference type="STRING" id="1851544.ODI_03033"/>
<reference evidence="12 13" key="2">
    <citation type="submission" date="2017-08" db="EMBL/GenBank/DDBJ databases">
        <authorList>
            <person name="de Groot N.N."/>
        </authorList>
    </citation>
    <scope>NUCLEOTIDE SEQUENCE [LARGE SCALE GENOMIC DNA]</scope>
    <source>
        <strain evidence="12">Orrdi1</strain>
    </source>
</reference>
<evidence type="ECO:0000313" key="11">
    <source>
        <dbReference type="EMBL" id="SBT26217.1"/>
    </source>
</evidence>
<reference evidence="11 13" key="1">
    <citation type="submission" date="2016-06" db="EMBL/GenBank/DDBJ databases">
        <authorList>
            <person name="Kjaerup R.B."/>
            <person name="Dalgaard T.S."/>
            <person name="Juul-Madsen H.R."/>
        </authorList>
    </citation>
    <scope>NUCLEOTIDE SEQUENCE [LARGE SCALE GENOMIC DNA]</scope>
    <source>
        <strain evidence="11">Orrdi1</strain>
    </source>
</reference>
<organism evidence="11 13">
    <name type="scientific">Orrella dioscoreae</name>
    <dbReference type="NCBI Taxonomy" id="1851544"/>
    <lineage>
        <taxon>Bacteria</taxon>
        <taxon>Pseudomonadati</taxon>
        <taxon>Pseudomonadota</taxon>
        <taxon>Betaproteobacteria</taxon>
        <taxon>Burkholderiales</taxon>
        <taxon>Alcaligenaceae</taxon>
        <taxon>Orrella</taxon>
    </lineage>
</organism>
<dbReference type="EMBL" id="FLRC01000029">
    <property type="protein sequence ID" value="SBT26217.1"/>
    <property type="molecule type" value="Genomic_DNA"/>
</dbReference>
<comment type="subcellular location">
    <subcellularLocation>
        <location evidence="1">Cell inner membrane</location>
        <topology evidence="1">Single-pass membrane protein</topology>
    </subcellularLocation>
</comment>
<keyword evidence="4" id="KW-0997">Cell inner membrane</keyword>
<evidence type="ECO:0000259" key="10">
    <source>
        <dbReference type="Pfam" id="PF19029"/>
    </source>
</evidence>
<evidence type="ECO:0000256" key="7">
    <source>
        <dbReference type="ARBA" id="ARBA00023136"/>
    </source>
</evidence>
<evidence type="ECO:0000256" key="8">
    <source>
        <dbReference type="SAM" id="Phobius"/>
    </source>
</evidence>
<dbReference type="KEGG" id="odi:ODI_R3326"/>
<dbReference type="GO" id="GO:0005886">
    <property type="term" value="C:plasma membrane"/>
    <property type="evidence" value="ECO:0007669"/>
    <property type="project" value="UniProtKB-SubCell"/>
</dbReference>
<evidence type="ECO:0000313" key="13">
    <source>
        <dbReference type="Proteomes" id="UP000078558"/>
    </source>
</evidence>
<feature type="domain" description="DUF883" evidence="9">
    <location>
        <begin position="10"/>
        <end position="62"/>
    </location>
</feature>
<keyword evidence="5 8" id="KW-0812">Transmembrane</keyword>
<gene>
    <name evidence="11" type="ORF">ODI_03033</name>
    <name evidence="12" type="ORF">ODI_R3326</name>
</gene>
<keyword evidence="13" id="KW-1185">Reference proteome</keyword>
<dbReference type="PANTHER" id="PTHR35893:SF3">
    <property type="entry name" value="INNER MEMBRANE PROTEIN"/>
    <property type="match status" value="1"/>
</dbReference>
<dbReference type="PANTHER" id="PTHR35893">
    <property type="entry name" value="INNER MEMBRANE PROTEIN-RELATED"/>
    <property type="match status" value="1"/>
</dbReference>
<keyword evidence="7 8" id="KW-0472">Membrane</keyword>
<dbReference type="Pfam" id="PF05957">
    <property type="entry name" value="DUF883"/>
    <property type="match status" value="1"/>
</dbReference>
<evidence type="ECO:0000256" key="5">
    <source>
        <dbReference type="ARBA" id="ARBA00022692"/>
    </source>
</evidence>
<dbReference type="AlphaFoldDB" id="A0A1C3K4B5"/>
<dbReference type="EMBL" id="LT907988">
    <property type="protein sequence ID" value="SOE51282.1"/>
    <property type="molecule type" value="Genomic_DNA"/>
</dbReference>
<evidence type="ECO:0000256" key="2">
    <source>
        <dbReference type="ARBA" id="ARBA00010423"/>
    </source>
</evidence>
<dbReference type="InterPro" id="IPR043605">
    <property type="entry name" value="DUF883_C"/>
</dbReference>
<dbReference type="Proteomes" id="UP000078558">
    <property type="component" value="Chromosome I"/>
</dbReference>
<evidence type="ECO:0000313" key="12">
    <source>
        <dbReference type="EMBL" id="SOE51282.1"/>
    </source>
</evidence>
<accession>A0A1C3K4B5</accession>
<keyword evidence="6 8" id="KW-1133">Transmembrane helix</keyword>
<evidence type="ECO:0000256" key="3">
    <source>
        <dbReference type="ARBA" id="ARBA00022475"/>
    </source>
</evidence>
<dbReference type="RefSeq" id="WP_067755602.1">
    <property type="nucleotide sequence ID" value="NZ_LT907988.1"/>
</dbReference>
<dbReference type="InterPro" id="IPR043604">
    <property type="entry name" value="DUF883_N"/>
</dbReference>
<name>A0A1C3K4B5_9BURK</name>